<evidence type="ECO:0000313" key="2">
    <source>
        <dbReference type="Proteomes" id="UP000501780"/>
    </source>
</evidence>
<reference evidence="1 2" key="1">
    <citation type="submission" date="2020-03" db="EMBL/GenBank/DDBJ databases">
        <title>Genomic analysis of Bacteroides faecium CBA7301.</title>
        <authorList>
            <person name="Kim J."/>
            <person name="Roh S.W."/>
        </authorList>
    </citation>
    <scope>NUCLEOTIDE SEQUENCE [LARGE SCALE GENOMIC DNA]</scope>
    <source>
        <strain evidence="1 2">CBA7301</strain>
    </source>
</reference>
<proteinExistence type="predicted"/>
<protein>
    <submittedName>
        <fullName evidence="1">Uncharacterized protein</fullName>
    </submittedName>
</protein>
<keyword evidence="2" id="KW-1185">Reference proteome</keyword>
<organism evidence="1 2">
    <name type="scientific">Bacteroides faecium</name>
    <dbReference type="NCBI Taxonomy" id="2715212"/>
    <lineage>
        <taxon>Bacteria</taxon>
        <taxon>Pseudomonadati</taxon>
        <taxon>Bacteroidota</taxon>
        <taxon>Bacteroidia</taxon>
        <taxon>Bacteroidales</taxon>
        <taxon>Bacteroidaceae</taxon>
        <taxon>Bacteroides</taxon>
    </lineage>
</organism>
<gene>
    <name evidence="1" type="ORF">BacF7301_11245</name>
</gene>
<dbReference type="KEGG" id="bfc:BacF7301_11245"/>
<accession>A0A6H0KMT7</accession>
<dbReference type="RefSeq" id="WP_167962820.1">
    <property type="nucleotide sequence ID" value="NZ_CP050831.1"/>
</dbReference>
<dbReference type="AlphaFoldDB" id="A0A6H0KMT7"/>
<evidence type="ECO:0000313" key="1">
    <source>
        <dbReference type="EMBL" id="QIU94680.1"/>
    </source>
</evidence>
<sequence length="156" mass="17964">MDTEHTMCPEVNPTDVVVDQSAESILVDSISAEEMTALKAYFERFAQEMLSSSRCKLNSGDDLPHYLFRKLEKSKALFSSLELPWERYIPILYQAFSLYFIHMNEPNTRLKALKLTSELMSAVVLLSQSGRLISQLTTFCHEESGMLKKWMDENKK</sequence>
<dbReference type="Proteomes" id="UP000501780">
    <property type="component" value="Chromosome"/>
</dbReference>
<dbReference type="EMBL" id="CP050831">
    <property type="protein sequence ID" value="QIU94680.1"/>
    <property type="molecule type" value="Genomic_DNA"/>
</dbReference>
<name>A0A6H0KMT7_9BACE</name>